<evidence type="ECO:0000259" key="5">
    <source>
        <dbReference type="Pfam" id="PF23357"/>
    </source>
</evidence>
<keyword evidence="7" id="KW-1185">Reference proteome</keyword>
<dbReference type="RefSeq" id="WP_142902474.1">
    <property type="nucleotide sequence ID" value="NZ_ML660087.1"/>
</dbReference>
<feature type="domain" description="ABC-type uncharacterised transport system" evidence="4">
    <location>
        <begin position="182"/>
        <end position="479"/>
    </location>
</feature>
<feature type="region of interest" description="Disordered" evidence="2">
    <location>
        <begin position="408"/>
        <end position="433"/>
    </location>
</feature>
<dbReference type="EMBL" id="VHSG01000003">
    <property type="protein sequence ID" value="TQV85623.1"/>
    <property type="molecule type" value="Genomic_DNA"/>
</dbReference>
<evidence type="ECO:0000313" key="6">
    <source>
        <dbReference type="EMBL" id="TQV85623.1"/>
    </source>
</evidence>
<dbReference type="Proteomes" id="UP000319732">
    <property type="component" value="Unassembled WGS sequence"/>
</dbReference>
<dbReference type="InterPro" id="IPR019196">
    <property type="entry name" value="ABC_transp_unknown"/>
</dbReference>
<keyword evidence="3" id="KW-0472">Membrane</keyword>
<keyword evidence="3" id="KW-0812">Transmembrane</keyword>
<dbReference type="AlphaFoldDB" id="A0A545U889"/>
<comment type="caution">
    <text evidence="6">The sequence shown here is derived from an EMBL/GenBank/DDBJ whole genome shotgun (WGS) entry which is preliminary data.</text>
</comment>
<organism evidence="6 7">
    <name type="scientific">Exilibacterium tricleocarpae</name>
    <dbReference type="NCBI Taxonomy" id="2591008"/>
    <lineage>
        <taxon>Bacteria</taxon>
        <taxon>Pseudomonadati</taxon>
        <taxon>Pseudomonadota</taxon>
        <taxon>Gammaproteobacteria</taxon>
        <taxon>Cellvibrionales</taxon>
        <taxon>Cellvibrionaceae</taxon>
        <taxon>Exilibacterium</taxon>
    </lineage>
</organism>
<feature type="transmembrane region" description="Helical" evidence="3">
    <location>
        <begin position="589"/>
        <end position="610"/>
    </location>
</feature>
<proteinExistence type="predicted"/>
<reference evidence="6 7" key="1">
    <citation type="submission" date="2019-06" db="EMBL/GenBank/DDBJ databases">
        <title>Whole genome sequence for Cellvibrionaceae sp. R142.</title>
        <authorList>
            <person name="Wang G."/>
        </authorList>
    </citation>
    <scope>NUCLEOTIDE SEQUENCE [LARGE SCALE GENOMIC DNA]</scope>
    <source>
        <strain evidence="6 7">R142</strain>
    </source>
</reference>
<sequence>MGTTRQRQWWLSGAGLALLAVVLVAGAGLIQQLPYWRLDLTQDRLYTLSEGSRQILADINEPIALSFFFSDQVAQQFPRQREFARRVRELLEEYASLSGGKLTLEVVDPEPFSTAEERAAEAGLQGLPGGAGSFAVYFGLLGTNAAGEQQVISLFSLQREAFLEYDISQLIYRLDNAKPAVVGVIASLEVFGGFDVRTRQPAPPWLVIEQLQQLTRVRALDPTTVAIDADVDVLLIIHPRELSAPTRYAIDQFVLRGGRALIFVDPHAEMALPGAGRSALPALFAAWGVAFDPEQVLGDSKWALRLATAEDKLPLPHLGLFGLQDDALHRDDIVTADLENINLATAGSVAPAPGATTRWVPLLTSSDSAMPMASDKFANLRDHGKLLQGFVPTGQRYTLAARVRGPVSSAFPEGPPAAPDAAGPTGQTPHLQASQRDINIVVVADTDMLSDRLWVQVSDFFGQRVAAPWANNGAFVINAVENLSGSADLISVRSRGTYTRPFEVVERLQRVATERFQEQEQILMDKLEQLEVQIQQLSQTEQGEMVLESDAAQRQDIKAFELEKLQVRRDLRQVQHQLRKDIGALETRLLLINAALVPGLLTLGAIGLAWMRRRRRRIRPAV</sequence>
<evidence type="ECO:0000259" key="4">
    <source>
        <dbReference type="Pfam" id="PF09822"/>
    </source>
</evidence>
<gene>
    <name evidence="6" type="ORF">FKG94_01885</name>
</gene>
<name>A0A545U889_9GAMM</name>
<dbReference type="OrthoDB" id="9777219at2"/>
<feature type="coiled-coil region" evidence="1">
    <location>
        <begin position="513"/>
        <end position="577"/>
    </location>
</feature>
<feature type="domain" description="DUF7088" evidence="5">
    <location>
        <begin position="42"/>
        <end position="140"/>
    </location>
</feature>
<evidence type="ECO:0000313" key="7">
    <source>
        <dbReference type="Proteomes" id="UP000319732"/>
    </source>
</evidence>
<dbReference type="Pfam" id="PF09822">
    <property type="entry name" value="ABC_transp_aux"/>
    <property type="match status" value="1"/>
</dbReference>
<dbReference type="InterPro" id="IPR055396">
    <property type="entry name" value="DUF7088"/>
</dbReference>
<evidence type="ECO:0000256" key="2">
    <source>
        <dbReference type="SAM" id="MobiDB-lite"/>
    </source>
</evidence>
<evidence type="ECO:0000256" key="3">
    <source>
        <dbReference type="SAM" id="Phobius"/>
    </source>
</evidence>
<protein>
    <submittedName>
        <fullName evidence="6">ABC transporter</fullName>
    </submittedName>
</protein>
<accession>A0A545U889</accession>
<keyword evidence="1" id="KW-0175">Coiled coil</keyword>
<evidence type="ECO:0000256" key="1">
    <source>
        <dbReference type="SAM" id="Coils"/>
    </source>
</evidence>
<dbReference type="Pfam" id="PF23357">
    <property type="entry name" value="DUF7088"/>
    <property type="match status" value="1"/>
</dbReference>
<keyword evidence="3" id="KW-1133">Transmembrane helix</keyword>